<evidence type="ECO:0000313" key="5">
    <source>
        <dbReference type="Proteomes" id="UP001151081"/>
    </source>
</evidence>
<organism evidence="4 5">
    <name type="scientific">Polyangium jinanense</name>
    <dbReference type="NCBI Taxonomy" id="2829994"/>
    <lineage>
        <taxon>Bacteria</taxon>
        <taxon>Pseudomonadati</taxon>
        <taxon>Myxococcota</taxon>
        <taxon>Polyangia</taxon>
        <taxon>Polyangiales</taxon>
        <taxon>Polyangiaceae</taxon>
        <taxon>Polyangium</taxon>
    </lineage>
</organism>
<accession>A0A9X4AXI3</accession>
<dbReference type="PROSITE" id="PS50110">
    <property type="entry name" value="RESPONSE_REGULATORY"/>
    <property type="match status" value="1"/>
</dbReference>
<dbReference type="PANTHER" id="PTHR44591:SF25">
    <property type="entry name" value="CHEMOTAXIS TWO-COMPONENT RESPONSE REGULATOR"/>
    <property type="match status" value="1"/>
</dbReference>
<reference evidence="4 5" key="1">
    <citation type="submission" date="2021-04" db="EMBL/GenBank/DDBJ databases">
        <title>Genome analysis of Polyangium sp.</title>
        <authorList>
            <person name="Li Y."/>
            <person name="Wang J."/>
        </authorList>
    </citation>
    <scope>NUCLEOTIDE SEQUENCE [LARGE SCALE GENOMIC DNA]</scope>
    <source>
        <strain evidence="4 5">SDU14</strain>
    </source>
</reference>
<evidence type="ECO:0000259" key="3">
    <source>
        <dbReference type="PROSITE" id="PS50110"/>
    </source>
</evidence>
<evidence type="ECO:0000313" key="4">
    <source>
        <dbReference type="EMBL" id="MDC3988598.1"/>
    </source>
</evidence>
<name>A0A9X4AXI3_9BACT</name>
<dbReference type="AlphaFoldDB" id="A0A9X4AXI3"/>
<dbReference type="Gene3D" id="3.40.50.2300">
    <property type="match status" value="1"/>
</dbReference>
<dbReference type="InterPro" id="IPR050595">
    <property type="entry name" value="Bact_response_regulator"/>
</dbReference>
<dbReference type="EMBL" id="JAGTJJ010000077">
    <property type="protein sequence ID" value="MDC3988598.1"/>
    <property type="molecule type" value="Genomic_DNA"/>
</dbReference>
<dbReference type="GO" id="GO:0009307">
    <property type="term" value="P:DNA restriction-modification system"/>
    <property type="evidence" value="ECO:0007669"/>
    <property type="project" value="InterPro"/>
</dbReference>
<sequence>MNGGGRLLIIDDDNLFLETYEDLLSAWGYKVESATTRTKALERLDEPGWSVVLVDQKLDGPGGGDDGLDLIAEVGIRAPGAKAILVTAYASNEAVERAFKDGAYDYLEKRSVFAALLRVKVRNAMEAVRERWLGALDQGETEKAIRATWEAVQAEKDRNRKGLLLEQLMELLLKTIPGFQRLRARMKNELEELDILVQNNAPDPLWQKESPYILVECKNWSSHVGTKDVRDLLGKLEGRYKRCRVALFVAAGGFADTVRLELRSRAREENLVLLLGPGDLETLVNCSDRSAVLKEIHQRAVAATFDHGRDE</sequence>
<dbReference type="Proteomes" id="UP001151081">
    <property type="component" value="Unassembled WGS sequence"/>
</dbReference>
<feature type="modified residue" description="4-aspartylphosphate" evidence="2">
    <location>
        <position position="55"/>
    </location>
</feature>
<dbReference type="GO" id="GO:0004519">
    <property type="term" value="F:endonuclease activity"/>
    <property type="evidence" value="ECO:0007669"/>
    <property type="project" value="InterPro"/>
</dbReference>
<keyword evidence="5" id="KW-1185">Reference proteome</keyword>
<keyword evidence="1 2" id="KW-0597">Phosphoprotein</keyword>
<evidence type="ECO:0000256" key="2">
    <source>
        <dbReference type="PROSITE-ProRule" id="PRU00169"/>
    </source>
</evidence>
<gene>
    <name evidence="4" type="ORF">KEG57_49490</name>
</gene>
<comment type="caution">
    <text evidence="4">The sequence shown here is derived from an EMBL/GenBank/DDBJ whole genome shotgun (WGS) entry which is preliminary data.</text>
</comment>
<dbReference type="SUPFAM" id="SSF52172">
    <property type="entry name" value="CheY-like"/>
    <property type="match status" value="1"/>
</dbReference>
<dbReference type="Pfam" id="PF04471">
    <property type="entry name" value="Mrr_cat"/>
    <property type="match status" value="1"/>
</dbReference>
<protein>
    <submittedName>
        <fullName evidence="4">Response regulator</fullName>
    </submittedName>
</protein>
<dbReference type="GO" id="GO:0000160">
    <property type="term" value="P:phosphorelay signal transduction system"/>
    <property type="evidence" value="ECO:0007669"/>
    <property type="project" value="InterPro"/>
</dbReference>
<dbReference type="CDD" id="cd00156">
    <property type="entry name" value="REC"/>
    <property type="match status" value="1"/>
</dbReference>
<dbReference type="PANTHER" id="PTHR44591">
    <property type="entry name" value="STRESS RESPONSE REGULATOR PROTEIN 1"/>
    <property type="match status" value="1"/>
</dbReference>
<dbReference type="SMART" id="SM00448">
    <property type="entry name" value="REC"/>
    <property type="match status" value="1"/>
</dbReference>
<dbReference type="InterPro" id="IPR011006">
    <property type="entry name" value="CheY-like_superfamily"/>
</dbReference>
<dbReference type="GO" id="GO:0003677">
    <property type="term" value="F:DNA binding"/>
    <property type="evidence" value="ECO:0007669"/>
    <property type="project" value="InterPro"/>
</dbReference>
<evidence type="ECO:0000256" key="1">
    <source>
        <dbReference type="ARBA" id="ARBA00022553"/>
    </source>
</evidence>
<proteinExistence type="predicted"/>
<dbReference type="InterPro" id="IPR007560">
    <property type="entry name" value="Restrct_endonuc_IV_Mrr"/>
</dbReference>
<dbReference type="Pfam" id="PF00072">
    <property type="entry name" value="Response_reg"/>
    <property type="match status" value="1"/>
</dbReference>
<dbReference type="RefSeq" id="WP_272427063.1">
    <property type="nucleotide sequence ID" value="NZ_JAGTJJ010000077.1"/>
</dbReference>
<feature type="domain" description="Response regulatory" evidence="3">
    <location>
        <begin position="6"/>
        <end position="124"/>
    </location>
</feature>
<dbReference type="InterPro" id="IPR001789">
    <property type="entry name" value="Sig_transdc_resp-reg_receiver"/>
</dbReference>